<dbReference type="EMBL" id="CP002801">
    <property type="protein sequence ID" value="AEH08817.1"/>
    <property type="molecule type" value="Genomic_DNA"/>
</dbReference>
<dbReference type="SUPFAM" id="SSF56112">
    <property type="entry name" value="Protein kinase-like (PK-like)"/>
    <property type="match status" value="1"/>
</dbReference>
<evidence type="ECO:0000259" key="7">
    <source>
        <dbReference type="PROSITE" id="PS50011"/>
    </source>
</evidence>
<dbReference type="InterPro" id="IPR017441">
    <property type="entry name" value="Protein_kinase_ATP_BS"/>
</dbReference>
<feature type="region of interest" description="Disordered" evidence="6">
    <location>
        <begin position="720"/>
        <end position="740"/>
    </location>
</feature>
<keyword evidence="3 8" id="KW-0418">Kinase</keyword>
<keyword evidence="8" id="KW-0723">Serine/threonine-protein kinase</keyword>
<evidence type="ECO:0000256" key="1">
    <source>
        <dbReference type="ARBA" id="ARBA00022679"/>
    </source>
</evidence>
<dbReference type="PANTHER" id="PTHR43289:SF34">
    <property type="entry name" value="SERINE_THREONINE-PROTEIN KINASE YBDM-RELATED"/>
    <property type="match status" value="1"/>
</dbReference>
<dbReference type="CDD" id="cd14014">
    <property type="entry name" value="STKc_PknB_like"/>
    <property type="match status" value="1"/>
</dbReference>
<dbReference type="KEGG" id="fsy:FsymDg_1337"/>
<dbReference type="InterPro" id="IPR011009">
    <property type="entry name" value="Kinase-like_dom_sf"/>
</dbReference>
<keyword evidence="1" id="KW-0808">Transferase</keyword>
<sequence length="740" mass="76186">MGRPGTTTAFTGYPRASGEAGPDAGAADCCERAVNETPRARPGIQPAVGVDQTMTPPDAATDVQTTALGPDDPVQLGSYTLLGKLGEGGMGTVYLGRSETGRLVAIKVIRADVAGDAEFRSRFRLEAETARRVARVCTAEVLDAAPDAARPYLVTEFIEGRTLARFVTESGPLSAANLEQLAVGVAAALTAIHSAGIVHRDLKPSNVVLSPFGPRVIDFGIARALDSASNLTGNLQQLGTPAFMAPEQIQGETITPAVDIFSWGGLVTFAATGRYPFGDASAQVLLYRAVNEAPRLDGLDPPLREIVADAMAKSPSARPTAQQLMLRLLGEPSSVAEIDPEATVIQVLDGWKLPTADGTGSTGGAGGDGTTVAAGREQRPAATVRGSGRAPRSARRMALVAAGAAVAVLATVGGVLALASGGSGADGEGVKVVDILPKSDVGLDDDTLVYSSEQEGRRAIYSLRVGPDGRPGQPQRLTVDDTKPAALPVIVGPQRKTVLYTVIDSSPSLVAIAADGSGAPMPLFTSGPAAELVIAPDARASVDPTGRFVVIRAVRGPNDGLTGLYVAAVDGSSVRRLNVPAGATDPSWSPTGDRIVFFVGSGGVDGGALFTIDADPAAAGAKPVQLTPGTEGFDADPTWSPDGKKVAFRRAFDPNLAETDVFVMDASPGATPLRLTEAPGRDQDPTFVAGDGKLIAFTSQRDGPTNREIYVTSATAPDDANARKLTSFRGDDATPRWTSG</sequence>
<dbReference type="GO" id="GO:0005524">
    <property type="term" value="F:ATP binding"/>
    <property type="evidence" value="ECO:0007669"/>
    <property type="project" value="UniProtKB-UniRule"/>
</dbReference>
<evidence type="ECO:0000256" key="2">
    <source>
        <dbReference type="ARBA" id="ARBA00022741"/>
    </source>
</evidence>
<evidence type="ECO:0000256" key="6">
    <source>
        <dbReference type="SAM" id="MobiDB-lite"/>
    </source>
</evidence>
<dbReference type="Gene3D" id="3.30.200.20">
    <property type="entry name" value="Phosphorylase Kinase, domain 1"/>
    <property type="match status" value="1"/>
</dbReference>
<dbReference type="GO" id="GO:0004674">
    <property type="term" value="F:protein serine/threonine kinase activity"/>
    <property type="evidence" value="ECO:0007669"/>
    <property type="project" value="UniProtKB-KW"/>
</dbReference>
<dbReference type="SUPFAM" id="SSF82171">
    <property type="entry name" value="DPP6 N-terminal domain-like"/>
    <property type="match status" value="1"/>
</dbReference>
<dbReference type="AlphaFoldDB" id="F8B179"/>
<keyword evidence="9" id="KW-1185">Reference proteome</keyword>
<keyword evidence="4 5" id="KW-0067">ATP-binding</keyword>
<evidence type="ECO:0000313" key="9">
    <source>
        <dbReference type="Proteomes" id="UP000001549"/>
    </source>
</evidence>
<dbReference type="eggNOG" id="COG0823">
    <property type="taxonomic scope" value="Bacteria"/>
</dbReference>
<dbReference type="PROSITE" id="PS00108">
    <property type="entry name" value="PROTEIN_KINASE_ST"/>
    <property type="match status" value="1"/>
</dbReference>
<feature type="region of interest" description="Disordered" evidence="6">
    <location>
        <begin position="356"/>
        <end position="392"/>
    </location>
</feature>
<organism evidence="8 9">
    <name type="scientific">Candidatus Protofrankia datiscae</name>
    <dbReference type="NCBI Taxonomy" id="2716812"/>
    <lineage>
        <taxon>Bacteria</taxon>
        <taxon>Bacillati</taxon>
        <taxon>Actinomycetota</taxon>
        <taxon>Actinomycetes</taxon>
        <taxon>Frankiales</taxon>
        <taxon>Frankiaceae</taxon>
        <taxon>Protofrankia</taxon>
    </lineage>
</organism>
<dbReference type="InterPro" id="IPR011042">
    <property type="entry name" value="6-blade_b-propeller_TolB-like"/>
</dbReference>
<dbReference type="Pfam" id="PF00069">
    <property type="entry name" value="Pkinase"/>
    <property type="match status" value="1"/>
</dbReference>
<dbReference type="eggNOG" id="COG0515">
    <property type="taxonomic scope" value="Bacteria"/>
</dbReference>
<accession>F8B179</accession>
<feature type="region of interest" description="Disordered" evidence="6">
    <location>
        <begin position="1"/>
        <end position="25"/>
    </location>
</feature>
<dbReference type="PROSITE" id="PS50011">
    <property type="entry name" value="PROTEIN_KINASE_DOM"/>
    <property type="match status" value="1"/>
</dbReference>
<dbReference type="PANTHER" id="PTHR43289">
    <property type="entry name" value="MITOGEN-ACTIVATED PROTEIN KINASE KINASE KINASE 20-RELATED"/>
    <property type="match status" value="1"/>
</dbReference>
<keyword evidence="2 5" id="KW-0547">Nucleotide-binding</keyword>
<reference evidence="8 9" key="1">
    <citation type="submission" date="2011-05" db="EMBL/GenBank/DDBJ databases">
        <title>Complete sequence of chromosome of Frankia symbiont of Datisca glomerata.</title>
        <authorList>
            <consortium name="US DOE Joint Genome Institute"/>
            <person name="Lucas S."/>
            <person name="Han J."/>
            <person name="Lapidus A."/>
            <person name="Cheng J.-F."/>
            <person name="Goodwin L."/>
            <person name="Pitluck S."/>
            <person name="Peters L."/>
            <person name="Mikhailova N."/>
            <person name="Chertkov O."/>
            <person name="Teshima H."/>
            <person name="Han C."/>
            <person name="Tapia R."/>
            <person name="Land M."/>
            <person name="Hauser L."/>
            <person name="Kyrpides N."/>
            <person name="Ivanova N."/>
            <person name="Pagani I."/>
            <person name="Berry A."/>
            <person name="Pawlowski K."/>
            <person name="Persson T."/>
            <person name="Vanden Heuvel B."/>
            <person name="Benson D."/>
            <person name="Woyke T."/>
        </authorList>
    </citation>
    <scope>NUCLEOTIDE SEQUENCE [LARGE SCALE GENOMIC DNA]</scope>
    <source>
        <strain evidence="9">4085684</strain>
    </source>
</reference>
<feature type="binding site" evidence="5">
    <location>
        <position position="107"/>
    </location>
    <ligand>
        <name>ATP</name>
        <dbReference type="ChEBI" id="CHEBI:30616"/>
    </ligand>
</feature>
<dbReference type="SMART" id="SM00220">
    <property type="entry name" value="S_TKc"/>
    <property type="match status" value="1"/>
</dbReference>
<dbReference type="STRING" id="656024.FsymDg_1337"/>
<gene>
    <name evidence="8" type="ordered locus">FsymDg_1337</name>
</gene>
<dbReference type="Gene3D" id="1.10.510.10">
    <property type="entry name" value="Transferase(Phosphotransferase) domain 1"/>
    <property type="match status" value="1"/>
</dbReference>
<evidence type="ECO:0000256" key="5">
    <source>
        <dbReference type="PROSITE-ProRule" id="PRU10141"/>
    </source>
</evidence>
<evidence type="ECO:0000256" key="3">
    <source>
        <dbReference type="ARBA" id="ARBA00022777"/>
    </source>
</evidence>
<proteinExistence type="predicted"/>
<dbReference type="HOGENOM" id="CLU_000288_135_1_11"/>
<protein>
    <submittedName>
        <fullName evidence="8">Serine/threonine protein kinase</fullName>
    </submittedName>
</protein>
<dbReference type="Proteomes" id="UP000001549">
    <property type="component" value="Chromosome"/>
</dbReference>
<evidence type="ECO:0000256" key="4">
    <source>
        <dbReference type="ARBA" id="ARBA00022840"/>
    </source>
</evidence>
<evidence type="ECO:0000313" key="8">
    <source>
        <dbReference type="EMBL" id="AEH08817.1"/>
    </source>
</evidence>
<dbReference type="InterPro" id="IPR000719">
    <property type="entry name" value="Prot_kinase_dom"/>
</dbReference>
<dbReference type="Gene3D" id="2.120.10.30">
    <property type="entry name" value="TolB, C-terminal domain"/>
    <property type="match status" value="2"/>
</dbReference>
<dbReference type="PROSITE" id="PS00107">
    <property type="entry name" value="PROTEIN_KINASE_ATP"/>
    <property type="match status" value="1"/>
</dbReference>
<feature type="compositionally biased region" description="Gly residues" evidence="6">
    <location>
        <begin position="360"/>
        <end position="369"/>
    </location>
</feature>
<dbReference type="Pfam" id="PF07676">
    <property type="entry name" value="PD40"/>
    <property type="match status" value="3"/>
</dbReference>
<name>F8B179_9ACTN</name>
<feature type="compositionally biased region" description="Polar residues" evidence="6">
    <location>
        <begin position="1"/>
        <end position="10"/>
    </location>
</feature>
<dbReference type="InterPro" id="IPR008271">
    <property type="entry name" value="Ser/Thr_kinase_AS"/>
</dbReference>
<dbReference type="InterPro" id="IPR011659">
    <property type="entry name" value="WD40"/>
</dbReference>
<feature type="domain" description="Protein kinase" evidence="7">
    <location>
        <begin position="79"/>
        <end position="334"/>
    </location>
</feature>